<dbReference type="InterPro" id="IPR051788">
    <property type="entry name" value="MFS_Transporter"/>
</dbReference>
<dbReference type="PANTHER" id="PTHR23514">
    <property type="entry name" value="BYPASS OF STOP CODON PROTEIN 6"/>
    <property type="match status" value="1"/>
</dbReference>
<dbReference type="SUPFAM" id="SSF103473">
    <property type="entry name" value="MFS general substrate transporter"/>
    <property type="match status" value="1"/>
</dbReference>
<feature type="transmembrane region" description="Helical" evidence="5">
    <location>
        <begin position="339"/>
        <end position="361"/>
    </location>
</feature>
<comment type="caution">
    <text evidence="6">The sequence shown here is derived from an EMBL/GenBank/DDBJ whole genome shotgun (WGS) entry which is preliminary data.</text>
</comment>
<feature type="transmembrane region" description="Helical" evidence="5">
    <location>
        <begin position="63"/>
        <end position="83"/>
    </location>
</feature>
<dbReference type="Proteomes" id="UP000568380">
    <property type="component" value="Unassembled WGS sequence"/>
</dbReference>
<dbReference type="AlphaFoldDB" id="A0A7W8ADU3"/>
<evidence type="ECO:0000256" key="2">
    <source>
        <dbReference type="ARBA" id="ARBA00022692"/>
    </source>
</evidence>
<evidence type="ECO:0000256" key="5">
    <source>
        <dbReference type="SAM" id="Phobius"/>
    </source>
</evidence>
<feature type="transmembrane region" description="Helical" evidence="5">
    <location>
        <begin position="28"/>
        <end position="51"/>
    </location>
</feature>
<accession>A0A7W8ADU3</accession>
<evidence type="ECO:0000313" key="7">
    <source>
        <dbReference type="Proteomes" id="UP000568380"/>
    </source>
</evidence>
<feature type="transmembrane region" description="Helical" evidence="5">
    <location>
        <begin position="89"/>
        <end position="111"/>
    </location>
</feature>
<feature type="transmembrane region" description="Helical" evidence="5">
    <location>
        <begin position="314"/>
        <end position="333"/>
    </location>
</feature>
<dbReference type="GO" id="GO:0016020">
    <property type="term" value="C:membrane"/>
    <property type="evidence" value="ECO:0007669"/>
    <property type="project" value="UniProtKB-SubCell"/>
</dbReference>
<keyword evidence="2 5" id="KW-0812">Transmembrane</keyword>
<dbReference type="PANTHER" id="PTHR23514:SF13">
    <property type="entry name" value="INNER MEMBRANE PROTEIN YBJJ"/>
    <property type="match status" value="1"/>
</dbReference>
<dbReference type="Gene3D" id="1.20.1250.20">
    <property type="entry name" value="MFS general substrate transporter like domains"/>
    <property type="match status" value="2"/>
</dbReference>
<organism evidence="6 7">
    <name type="scientific">Nonomuraea endophytica</name>
    <dbReference type="NCBI Taxonomy" id="714136"/>
    <lineage>
        <taxon>Bacteria</taxon>
        <taxon>Bacillati</taxon>
        <taxon>Actinomycetota</taxon>
        <taxon>Actinomycetes</taxon>
        <taxon>Streptosporangiales</taxon>
        <taxon>Streptosporangiaceae</taxon>
        <taxon>Nonomuraea</taxon>
    </lineage>
</organism>
<protein>
    <submittedName>
        <fullName evidence="6">Fucose permease</fullName>
    </submittedName>
</protein>
<dbReference type="RefSeq" id="WP_184974497.1">
    <property type="nucleotide sequence ID" value="NZ_JACHIN010000023.1"/>
</dbReference>
<comment type="subcellular location">
    <subcellularLocation>
        <location evidence="1">Membrane</location>
        <topology evidence="1">Multi-pass membrane protein</topology>
    </subcellularLocation>
</comment>
<feature type="transmembrane region" description="Helical" evidence="5">
    <location>
        <begin position="282"/>
        <end position="302"/>
    </location>
</feature>
<evidence type="ECO:0000256" key="4">
    <source>
        <dbReference type="ARBA" id="ARBA00023136"/>
    </source>
</evidence>
<feature type="transmembrane region" description="Helical" evidence="5">
    <location>
        <begin position="194"/>
        <end position="211"/>
    </location>
</feature>
<evidence type="ECO:0000256" key="1">
    <source>
        <dbReference type="ARBA" id="ARBA00004141"/>
    </source>
</evidence>
<feature type="transmembrane region" description="Helical" evidence="5">
    <location>
        <begin position="259"/>
        <end position="276"/>
    </location>
</feature>
<feature type="transmembrane region" description="Helical" evidence="5">
    <location>
        <begin position="155"/>
        <end position="173"/>
    </location>
</feature>
<keyword evidence="4 5" id="KW-0472">Membrane</keyword>
<feature type="transmembrane region" description="Helical" evidence="5">
    <location>
        <begin position="123"/>
        <end position="143"/>
    </location>
</feature>
<dbReference type="Pfam" id="PF07690">
    <property type="entry name" value="MFS_1"/>
    <property type="match status" value="1"/>
</dbReference>
<dbReference type="GO" id="GO:0022857">
    <property type="term" value="F:transmembrane transporter activity"/>
    <property type="evidence" value="ECO:0007669"/>
    <property type="project" value="InterPro"/>
</dbReference>
<evidence type="ECO:0000313" key="6">
    <source>
        <dbReference type="EMBL" id="MBB5084481.1"/>
    </source>
</evidence>
<dbReference type="InterPro" id="IPR011701">
    <property type="entry name" value="MFS"/>
</dbReference>
<evidence type="ECO:0000256" key="3">
    <source>
        <dbReference type="ARBA" id="ARBA00022989"/>
    </source>
</evidence>
<reference evidence="6 7" key="1">
    <citation type="submission" date="2020-08" db="EMBL/GenBank/DDBJ databases">
        <title>Genomic Encyclopedia of Type Strains, Phase IV (KMG-IV): sequencing the most valuable type-strain genomes for metagenomic binning, comparative biology and taxonomic classification.</title>
        <authorList>
            <person name="Goeker M."/>
        </authorList>
    </citation>
    <scope>NUCLEOTIDE SEQUENCE [LARGE SCALE GENOMIC DNA]</scope>
    <source>
        <strain evidence="6 7">DSM 45385</strain>
    </source>
</reference>
<name>A0A7W8ADU3_9ACTN</name>
<dbReference type="EMBL" id="JACHIN010000023">
    <property type="protein sequence ID" value="MBB5084481.1"/>
    <property type="molecule type" value="Genomic_DNA"/>
</dbReference>
<feature type="transmembrane region" description="Helical" evidence="5">
    <location>
        <begin position="223"/>
        <end position="247"/>
    </location>
</feature>
<gene>
    <name evidence="6" type="ORF">HNR40_009990</name>
</gene>
<sequence length="363" mass="35541">MPLILVCAVWGVFWGSWAALLPAVKEHLAISTADLGLALSGVPVGAIPAMALAGRLARGRERAGLTIATALFGLSILAVAGAVGGGPYLLAGALLLLGAASGALDVTLNLATGRAERQSGRRLFQPVYAAFPLAVIAAAPATGLARQLGVGPGPALVAVAVLVLVLGAALAPLSLPQGPPSGTASRTPTPWRQAALLGALAACVLIIENAVEQWSALLLEDHLGATALLSGSAPAVYMAALTVGRLLAQVWPRLGTRTLLAVAGLGGGAGIVLAGLAPSPAWALAGFALTGLALGPPVPALLSRAAADDPGGSLVAAISTISYAGFVASPLLVGALSAAFGLAAALASLALLAVPLLVAAARR</sequence>
<keyword evidence="7" id="KW-1185">Reference proteome</keyword>
<keyword evidence="3 5" id="KW-1133">Transmembrane helix</keyword>
<dbReference type="InterPro" id="IPR036259">
    <property type="entry name" value="MFS_trans_sf"/>
</dbReference>
<proteinExistence type="predicted"/>